<dbReference type="CDD" id="cd01948">
    <property type="entry name" value="EAL"/>
    <property type="match status" value="1"/>
</dbReference>
<dbReference type="GO" id="GO:0071111">
    <property type="term" value="F:cyclic-guanylate-specific phosphodiesterase activity"/>
    <property type="evidence" value="ECO:0007669"/>
    <property type="project" value="InterPro"/>
</dbReference>
<evidence type="ECO:0000259" key="1">
    <source>
        <dbReference type="PROSITE" id="PS50883"/>
    </source>
</evidence>
<dbReference type="InterPro" id="IPR035919">
    <property type="entry name" value="EAL_sf"/>
</dbReference>
<dbReference type="Pfam" id="PF00563">
    <property type="entry name" value="EAL"/>
    <property type="match status" value="1"/>
</dbReference>
<reference evidence="2 3" key="2">
    <citation type="submission" date="2017-10" db="EMBL/GenBank/DDBJ databases">
        <authorList>
            <person name="Banno H."/>
            <person name="Chua N.-H."/>
        </authorList>
    </citation>
    <scope>NUCLEOTIDE SEQUENCE [LARGE SCALE GENOMIC DNA]</scope>
    <source>
        <strain evidence="2 3">JK626</strain>
    </source>
</reference>
<dbReference type="InterPro" id="IPR050706">
    <property type="entry name" value="Cyclic-di-GMP_PDE-like"/>
</dbReference>
<organism evidence="2 3">
    <name type="scientific">Pseudobutyrivibrio ruminis</name>
    <dbReference type="NCBI Taxonomy" id="46206"/>
    <lineage>
        <taxon>Bacteria</taxon>
        <taxon>Bacillati</taxon>
        <taxon>Bacillota</taxon>
        <taxon>Clostridia</taxon>
        <taxon>Lachnospirales</taxon>
        <taxon>Lachnospiraceae</taxon>
        <taxon>Pseudobutyrivibrio</taxon>
    </lineage>
</organism>
<evidence type="ECO:0000313" key="2">
    <source>
        <dbReference type="EMBL" id="PHU35264.1"/>
    </source>
</evidence>
<dbReference type="PANTHER" id="PTHR33121:SF70">
    <property type="entry name" value="SIGNALING PROTEIN YKOW"/>
    <property type="match status" value="1"/>
</dbReference>
<accession>A0A2G3DW92</accession>
<dbReference type="Gene3D" id="3.20.20.450">
    <property type="entry name" value="EAL domain"/>
    <property type="match status" value="1"/>
</dbReference>
<feature type="domain" description="EAL" evidence="1">
    <location>
        <begin position="2"/>
        <end position="254"/>
    </location>
</feature>
<dbReference type="RefSeq" id="WP_099391994.1">
    <property type="nucleotide sequence ID" value="NZ_PDYF01000011.1"/>
</dbReference>
<reference evidence="2 3" key="1">
    <citation type="submission" date="2017-10" db="EMBL/GenBank/DDBJ databases">
        <title>Resolving the taxonomy of Roseburia spp., Eubacterium rectale and Agathobacter spp. through phylogenomic analysis.</title>
        <authorList>
            <person name="Sheridan P.O."/>
            <person name="Walker A.W."/>
            <person name="Duncan S.H."/>
            <person name="Scott K.P."/>
            <person name="Toole P.W.O."/>
            <person name="Luis P."/>
            <person name="Flint H.J."/>
        </authorList>
    </citation>
    <scope>NUCLEOTIDE SEQUENCE [LARGE SCALE GENOMIC DNA]</scope>
    <source>
        <strain evidence="2 3">JK626</strain>
    </source>
</reference>
<proteinExistence type="predicted"/>
<dbReference type="InterPro" id="IPR001633">
    <property type="entry name" value="EAL_dom"/>
</dbReference>
<dbReference type="PROSITE" id="PS50883">
    <property type="entry name" value="EAL"/>
    <property type="match status" value="1"/>
</dbReference>
<name>A0A2G3DW92_9FIRM</name>
<dbReference type="EMBL" id="PDYF01000011">
    <property type="protein sequence ID" value="PHU35264.1"/>
    <property type="molecule type" value="Genomic_DNA"/>
</dbReference>
<dbReference type="SUPFAM" id="SSF141868">
    <property type="entry name" value="EAL domain-like"/>
    <property type="match status" value="1"/>
</dbReference>
<dbReference type="Proteomes" id="UP000225889">
    <property type="component" value="Unassembled WGS sequence"/>
</dbReference>
<dbReference type="AlphaFoldDB" id="A0A2G3DW92"/>
<sequence>MNSSFINEVIAAIESREIKAYYQPQYDANTGRLVSAEALVRWEKDNGEIVSPDSFIPELEKTEAINLLDWFMAEEVCRTIHELGEAAVPIAVNFSRWHIRERDFSRKLNSLLSTYGIQPRMFEVEITESAMAAVEFNVIQEWAYNVADIGVSIAIDDFGAGFTSLQFVKDLPVNFLKIDKAFLADNCQDDRGRGTLETVFFFANKLNLSTIAEGVETIEQLKFMQNMDCDRVQGYLFSKPLKKEDFLVIALMDNQPTVDDDNFLKKQGTFSTHSLLLKAIRDEYDMIIFGNLYKNSYYLMHQRDGVKFKAATAGVIDDMSEATIAMSADYDSGKKYRDTLSRPALIKAFNEGKTRVECEVNIKTEHGVHEFITVVHLMKHPYRDDILMIGMSRTVKNPVDTNPA</sequence>
<comment type="caution">
    <text evidence="2">The sequence shown here is derived from an EMBL/GenBank/DDBJ whole genome shotgun (WGS) entry which is preliminary data.</text>
</comment>
<protein>
    <recommendedName>
        <fullName evidence="1">EAL domain-containing protein</fullName>
    </recommendedName>
</protein>
<evidence type="ECO:0000313" key="3">
    <source>
        <dbReference type="Proteomes" id="UP000225889"/>
    </source>
</evidence>
<dbReference type="PANTHER" id="PTHR33121">
    <property type="entry name" value="CYCLIC DI-GMP PHOSPHODIESTERASE PDEF"/>
    <property type="match status" value="1"/>
</dbReference>
<dbReference type="SMART" id="SM00052">
    <property type="entry name" value="EAL"/>
    <property type="match status" value="1"/>
</dbReference>
<gene>
    <name evidence="2" type="ORF">CSX01_08025</name>
</gene>